<dbReference type="AlphaFoldDB" id="A0A426SP77"/>
<reference evidence="2 3" key="1">
    <citation type="submission" date="2018-07" db="EMBL/GenBank/DDBJ databases">
        <title>Brachybacteriurn paraconglorneratum KCTC 9916.</title>
        <authorList>
            <person name="Li Y."/>
        </authorList>
    </citation>
    <scope>NUCLEOTIDE SEQUENCE [LARGE SCALE GENOMIC DNA]</scope>
    <source>
        <strain evidence="2 3">KCTC 9916</strain>
    </source>
</reference>
<evidence type="ECO:0000313" key="2">
    <source>
        <dbReference type="EMBL" id="RRR20010.1"/>
    </source>
</evidence>
<comment type="caution">
    <text evidence="2">The sequence shown here is derived from an EMBL/GenBank/DDBJ whole genome shotgun (WGS) entry which is preliminary data.</text>
</comment>
<dbReference type="Pfam" id="PF01370">
    <property type="entry name" value="Epimerase"/>
    <property type="match status" value="1"/>
</dbReference>
<organism evidence="2 3">
    <name type="scientific">Brachybacterium paraconglomeratum</name>
    <dbReference type="NCBI Taxonomy" id="173362"/>
    <lineage>
        <taxon>Bacteria</taxon>
        <taxon>Bacillati</taxon>
        <taxon>Actinomycetota</taxon>
        <taxon>Actinomycetes</taxon>
        <taxon>Micrococcales</taxon>
        <taxon>Dermabacteraceae</taxon>
        <taxon>Brachybacterium</taxon>
    </lineage>
</organism>
<feature type="domain" description="NAD-dependent epimerase/dehydratase" evidence="1">
    <location>
        <begin position="5"/>
        <end position="209"/>
    </location>
</feature>
<dbReference type="Gene3D" id="3.40.50.720">
    <property type="entry name" value="NAD(P)-binding Rossmann-like Domain"/>
    <property type="match status" value="1"/>
</dbReference>
<protein>
    <submittedName>
        <fullName evidence="2">Nucleoside-diphosphate sugar epimerase</fullName>
    </submittedName>
</protein>
<dbReference type="InterPro" id="IPR001509">
    <property type="entry name" value="Epimerase_deHydtase"/>
</dbReference>
<sequence>MHHLVIGEGQIGRAIIERALADGDTVTVLRRTAKDPSPGIRRIAGDVLDPAALGAAIDGADAVMATFHAPYDARLWREQLPPRELAVLDAAAERGIPVTFPESFYGFQGGAASLTEDAPPSPQDEKGRVRLELLAARRAHRARTLSVIASDLIGPSTVGTGAAVATAMVIEPALAGRRAILFGRADAPHTLTHVPDLAAAMLHAARRAEHLTGAAGDAVLNAPAAPARTQRELIAEVSRLVGAPARRPIPIPRAALTLLAPFNTFARELHGISGLWYGPCVQVPGRLEREEGLVATSWEDAVGATVRAAQGARDTGAVSVAP</sequence>
<dbReference type="RefSeq" id="WP_126984452.1">
    <property type="nucleotide sequence ID" value="NZ_ML133851.1"/>
</dbReference>
<evidence type="ECO:0000259" key="1">
    <source>
        <dbReference type="Pfam" id="PF01370"/>
    </source>
</evidence>
<evidence type="ECO:0000313" key="3">
    <source>
        <dbReference type="Proteomes" id="UP000274327"/>
    </source>
</evidence>
<gene>
    <name evidence="2" type="ORF">DS079_00975</name>
</gene>
<accession>A0A426SP77</accession>
<proteinExistence type="predicted"/>
<name>A0A426SP77_9MICO</name>
<keyword evidence="3" id="KW-1185">Reference proteome</keyword>
<dbReference type="GeneID" id="78119604"/>
<dbReference type="SUPFAM" id="SSF51735">
    <property type="entry name" value="NAD(P)-binding Rossmann-fold domains"/>
    <property type="match status" value="1"/>
</dbReference>
<dbReference type="Proteomes" id="UP000274327">
    <property type="component" value="Unassembled WGS sequence"/>
</dbReference>
<dbReference type="InterPro" id="IPR036291">
    <property type="entry name" value="NAD(P)-bd_dom_sf"/>
</dbReference>
<dbReference type="EMBL" id="QOCI01000001">
    <property type="protein sequence ID" value="RRR20010.1"/>
    <property type="molecule type" value="Genomic_DNA"/>
</dbReference>